<evidence type="ECO:0000256" key="4">
    <source>
        <dbReference type="ARBA" id="ARBA00022544"/>
    </source>
</evidence>
<evidence type="ECO:0000256" key="8">
    <source>
        <dbReference type="SAM" id="Phobius"/>
    </source>
</evidence>
<keyword evidence="3" id="KW-0813">Transport</keyword>
<dbReference type="PANTHER" id="PTHR34975">
    <property type="entry name" value="SPORE GERMINATION PROTEIN A2"/>
    <property type="match status" value="1"/>
</dbReference>
<feature type="transmembrane region" description="Helical" evidence="8">
    <location>
        <begin position="117"/>
        <end position="139"/>
    </location>
</feature>
<dbReference type="NCBIfam" id="TIGR00912">
    <property type="entry name" value="2A0309"/>
    <property type="match status" value="1"/>
</dbReference>
<dbReference type="GO" id="GO:0009847">
    <property type="term" value="P:spore germination"/>
    <property type="evidence" value="ECO:0007669"/>
    <property type="project" value="InterPro"/>
</dbReference>
<evidence type="ECO:0000256" key="2">
    <source>
        <dbReference type="ARBA" id="ARBA00007998"/>
    </source>
</evidence>
<dbReference type="Proteomes" id="UP000593626">
    <property type="component" value="Chromosome"/>
</dbReference>
<evidence type="ECO:0000256" key="1">
    <source>
        <dbReference type="ARBA" id="ARBA00004141"/>
    </source>
</evidence>
<proteinExistence type="inferred from homology"/>
<evidence type="ECO:0000256" key="7">
    <source>
        <dbReference type="ARBA" id="ARBA00023136"/>
    </source>
</evidence>
<evidence type="ECO:0000256" key="3">
    <source>
        <dbReference type="ARBA" id="ARBA00022448"/>
    </source>
</evidence>
<feature type="transmembrane region" description="Helical" evidence="8">
    <location>
        <begin position="12"/>
        <end position="33"/>
    </location>
</feature>
<dbReference type="Pfam" id="PF03845">
    <property type="entry name" value="Spore_permease"/>
    <property type="match status" value="1"/>
</dbReference>
<feature type="transmembrane region" description="Helical" evidence="8">
    <location>
        <begin position="272"/>
        <end position="292"/>
    </location>
</feature>
<organism evidence="9 10">
    <name type="scientific">Mangrovibacillus cuniculi</name>
    <dbReference type="NCBI Taxonomy" id="2593652"/>
    <lineage>
        <taxon>Bacteria</taxon>
        <taxon>Bacillati</taxon>
        <taxon>Bacillota</taxon>
        <taxon>Bacilli</taxon>
        <taxon>Bacillales</taxon>
        <taxon>Bacillaceae</taxon>
        <taxon>Mangrovibacillus</taxon>
    </lineage>
</organism>
<dbReference type="GO" id="GO:0016020">
    <property type="term" value="C:membrane"/>
    <property type="evidence" value="ECO:0007669"/>
    <property type="project" value="UniProtKB-SubCell"/>
</dbReference>
<feature type="transmembrane region" description="Helical" evidence="8">
    <location>
        <begin position="45"/>
        <end position="67"/>
    </location>
</feature>
<feature type="transmembrane region" description="Helical" evidence="8">
    <location>
        <begin position="342"/>
        <end position="360"/>
    </location>
</feature>
<protein>
    <submittedName>
        <fullName evidence="9">GerAB/ArcD/ProY family transporter</fullName>
    </submittedName>
</protein>
<keyword evidence="7 8" id="KW-0472">Membrane</keyword>
<keyword evidence="6 8" id="KW-1133">Transmembrane helix</keyword>
<keyword evidence="5 8" id="KW-0812">Transmembrane</keyword>
<accession>A0A7S8HF53</accession>
<dbReference type="InterPro" id="IPR004761">
    <property type="entry name" value="Spore_GerAB"/>
</dbReference>
<sequence>MNIQQPTKRLWINAYMLMFIVHTAQTGVGIVGMPRVVFLESAQDAWISVMIGSLVAIPFAYVIYYTLKPFGRLDLYAIHDIIYGKWIGKLLNFFYAFYLSWVFFNIVMNYIEMIQAWVFNLLPTWLMFLLLAALAIYAVQGGLRVVTGVTILSFLLSTWLVFMIAVPIQYIETTQYFPLFNHSFKEMMMATLKTSYTILGFEILFFVYPFVDDQKKTMRYVNIALIYTTIQITLVTIVCIGFFSDVSLEKTIWPVLSMFKIVRLPNLERFEFIAVSFWMLVILPNLALYLWAASRGVRHVFNIPQKYAVWIIVTVGFVAQYFLDSRLIMNLITDKLATTGMYMSFIYPVIIFLLVRIHLYRKKGAKPNEKSTNN</sequence>
<evidence type="ECO:0000313" key="9">
    <source>
        <dbReference type="EMBL" id="QPC46549.1"/>
    </source>
</evidence>
<feature type="transmembrane region" description="Helical" evidence="8">
    <location>
        <begin position="151"/>
        <end position="170"/>
    </location>
</feature>
<dbReference type="AlphaFoldDB" id="A0A7S8HF53"/>
<reference evidence="9 10" key="1">
    <citation type="submission" date="2019-07" db="EMBL/GenBank/DDBJ databases">
        <title>Genome sequence of 2 isolates from Red Sea Mangroves.</title>
        <authorList>
            <person name="Sefrji F."/>
            <person name="Michoud G."/>
            <person name="Merlino G."/>
            <person name="Daffonchio D."/>
        </authorList>
    </citation>
    <scope>NUCLEOTIDE SEQUENCE [LARGE SCALE GENOMIC DNA]</scope>
    <source>
        <strain evidence="9 10">R1DC41</strain>
    </source>
</reference>
<comment type="subcellular location">
    <subcellularLocation>
        <location evidence="1">Membrane</location>
        <topology evidence="1">Multi-pass membrane protein</topology>
    </subcellularLocation>
</comment>
<keyword evidence="4" id="KW-0309">Germination</keyword>
<feature type="transmembrane region" description="Helical" evidence="8">
    <location>
        <begin position="90"/>
        <end position="111"/>
    </location>
</feature>
<dbReference type="PANTHER" id="PTHR34975:SF2">
    <property type="entry name" value="SPORE GERMINATION PROTEIN A2"/>
    <property type="match status" value="1"/>
</dbReference>
<keyword evidence="10" id="KW-1185">Reference proteome</keyword>
<evidence type="ECO:0000313" key="10">
    <source>
        <dbReference type="Proteomes" id="UP000593626"/>
    </source>
</evidence>
<gene>
    <name evidence="9" type="ORF">G8O30_06005</name>
</gene>
<comment type="similarity">
    <text evidence="2">Belongs to the amino acid-polyamine-organocation (APC) superfamily. Spore germination protein (SGP) (TC 2.A.3.9) family.</text>
</comment>
<evidence type="ECO:0000256" key="6">
    <source>
        <dbReference type="ARBA" id="ARBA00022989"/>
    </source>
</evidence>
<feature type="transmembrane region" description="Helical" evidence="8">
    <location>
        <begin position="223"/>
        <end position="243"/>
    </location>
</feature>
<feature type="transmembrane region" description="Helical" evidence="8">
    <location>
        <begin position="190"/>
        <end position="211"/>
    </location>
</feature>
<dbReference type="EMBL" id="CP049742">
    <property type="protein sequence ID" value="QPC46549.1"/>
    <property type="molecule type" value="Genomic_DNA"/>
</dbReference>
<feature type="transmembrane region" description="Helical" evidence="8">
    <location>
        <begin position="304"/>
        <end position="322"/>
    </location>
</feature>
<evidence type="ECO:0000256" key="5">
    <source>
        <dbReference type="ARBA" id="ARBA00022692"/>
    </source>
</evidence>
<dbReference type="Gene3D" id="1.20.1740.10">
    <property type="entry name" value="Amino acid/polyamine transporter I"/>
    <property type="match status" value="1"/>
</dbReference>
<name>A0A7S8HF53_9BACI</name>
<dbReference type="RefSeq" id="WP_239674073.1">
    <property type="nucleotide sequence ID" value="NZ_CP049742.1"/>
</dbReference>
<dbReference type="KEGG" id="mcui:G8O30_06005"/>